<protein>
    <submittedName>
        <fullName evidence="1">Uncharacterized protein</fullName>
    </submittedName>
</protein>
<evidence type="ECO:0000313" key="1">
    <source>
        <dbReference type="EMBL" id="MFC6633571.1"/>
    </source>
</evidence>
<comment type="caution">
    <text evidence="1">The sequence shown here is derived from an EMBL/GenBank/DDBJ whole genome shotgun (WGS) entry which is preliminary data.</text>
</comment>
<evidence type="ECO:0000313" key="2">
    <source>
        <dbReference type="Proteomes" id="UP001596425"/>
    </source>
</evidence>
<accession>A0ABW1YLH1</accession>
<reference evidence="2" key="1">
    <citation type="journal article" date="2019" name="Int. J. Syst. Evol. Microbiol.">
        <title>The Global Catalogue of Microorganisms (GCM) 10K type strain sequencing project: providing services to taxonomists for standard genome sequencing and annotation.</title>
        <authorList>
            <consortium name="The Broad Institute Genomics Platform"/>
            <consortium name="The Broad Institute Genome Sequencing Center for Infectious Disease"/>
            <person name="Wu L."/>
            <person name="Ma J."/>
        </authorList>
    </citation>
    <scope>NUCLEOTIDE SEQUENCE [LARGE SCALE GENOMIC DNA]</scope>
    <source>
        <strain evidence="2">CGMCC 1.13718</strain>
    </source>
</reference>
<dbReference type="EMBL" id="JBHSVR010000001">
    <property type="protein sequence ID" value="MFC6633571.1"/>
    <property type="molecule type" value="Genomic_DNA"/>
</dbReference>
<proteinExistence type="predicted"/>
<name>A0ABW1YLH1_9GAMM</name>
<sequence length="179" mass="19832">MYSDDFTRQSFWVGAFESGHCAALLAFRSINLASPSSFKDSWFQFIPEESLLDALADKPRRGFIINNATVDFPYRGGDLLYALIIAGSAMALRIGFDRMLSLTNDSRGVDKLCRAVDGVEVRKYIPVYNVGATFFKFSPDAVRSAILRAPSSILNQVKEARILIGEEKVSYGDNEEAIA</sequence>
<dbReference type="RefSeq" id="WP_193192857.1">
    <property type="nucleotide sequence ID" value="NZ_JACZFR010000035.1"/>
</dbReference>
<gene>
    <name evidence="1" type="ORF">ACFQBM_09780</name>
</gene>
<organism evidence="1 2">
    <name type="scientific">Microbulbifer taiwanensis</name>
    <dbReference type="NCBI Taxonomy" id="986746"/>
    <lineage>
        <taxon>Bacteria</taxon>
        <taxon>Pseudomonadati</taxon>
        <taxon>Pseudomonadota</taxon>
        <taxon>Gammaproteobacteria</taxon>
        <taxon>Cellvibrionales</taxon>
        <taxon>Microbulbiferaceae</taxon>
        <taxon>Microbulbifer</taxon>
    </lineage>
</organism>
<dbReference type="Proteomes" id="UP001596425">
    <property type="component" value="Unassembled WGS sequence"/>
</dbReference>
<keyword evidence="2" id="KW-1185">Reference proteome</keyword>